<comment type="caution">
    <text evidence="1">The sequence shown here is derived from an EMBL/GenBank/DDBJ whole genome shotgun (WGS) entry which is preliminary data.</text>
</comment>
<organism evidence="1 2">
    <name type="scientific">Dictyobacter kobayashii</name>
    <dbReference type="NCBI Taxonomy" id="2014872"/>
    <lineage>
        <taxon>Bacteria</taxon>
        <taxon>Bacillati</taxon>
        <taxon>Chloroflexota</taxon>
        <taxon>Ktedonobacteria</taxon>
        <taxon>Ktedonobacterales</taxon>
        <taxon>Dictyobacteraceae</taxon>
        <taxon>Dictyobacter</taxon>
    </lineage>
</organism>
<protein>
    <recommendedName>
        <fullName evidence="3">Major facilitator superfamily (MFS) profile domain-containing protein</fullName>
    </recommendedName>
</protein>
<gene>
    <name evidence="1" type="ORF">KDK_52360</name>
</gene>
<keyword evidence="2" id="KW-1185">Reference proteome</keyword>
<dbReference type="Proteomes" id="UP000287188">
    <property type="component" value="Unassembled WGS sequence"/>
</dbReference>
<name>A0A402AQR8_9CHLR</name>
<evidence type="ECO:0008006" key="3">
    <source>
        <dbReference type="Google" id="ProtNLM"/>
    </source>
</evidence>
<accession>A0A402AQR8</accession>
<proteinExistence type="predicted"/>
<sequence length="56" mass="6260">MGALRLLPYFLFGLPAGALVDRWDRKRVMLLCDLGRAISLASIRWRSRLGISPSSS</sequence>
<dbReference type="InterPro" id="IPR036259">
    <property type="entry name" value="MFS_trans_sf"/>
</dbReference>
<evidence type="ECO:0000313" key="1">
    <source>
        <dbReference type="EMBL" id="GCE21436.1"/>
    </source>
</evidence>
<reference evidence="2" key="1">
    <citation type="submission" date="2018-12" db="EMBL/GenBank/DDBJ databases">
        <title>Tengunoibacter tsumagoiensis gen. nov., sp. nov., Dictyobacter kobayashii sp. nov., D. alpinus sp. nov., and D. joshuensis sp. nov. and description of Dictyobacteraceae fam. nov. within the order Ktedonobacterales isolated from Tengu-no-mugimeshi.</title>
        <authorList>
            <person name="Wang C.M."/>
            <person name="Zheng Y."/>
            <person name="Sakai Y."/>
            <person name="Toyoda A."/>
            <person name="Minakuchi Y."/>
            <person name="Abe K."/>
            <person name="Yokota A."/>
            <person name="Yabe S."/>
        </authorList>
    </citation>
    <scope>NUCLEOTIDE SEQUENCE [LARGE SCALE GENOMIC DNA]</scope>
    <source>
        <strain evidence="2">Uno11</strain>
    </source>
</reference>
<evidence type="ECO:0000313" key="2">
    <source>
        <dbReference type="Proteomes" id="UP000287188"/>
    </source>
</evidence>
<dbReference type="Gene3D" id="1.20.1250.20">
    <property type="entry name" value="MFS general substrate transporter like domains"/>
    <property type="match status" value="1"/>
</dbReference>
<dbReference type="EMBL" id="BIFS01000001">
    <property type="protein sequence ID" value="GCE21436.1"/>
    <property type="molecule type" value="Genomic_DNA"/>
</dbReference>
<dbReference type="AlphaFoldDB" id="A0A402AQR8"/>
<dbReference type="SUPFAM" id="SSF103473">
    <property type="entry name" value="MFS general substrate transporter"/>
    <property type="match status" value="1"/>
</dbReference>